<dbReference type="Pfam" id="PF04325">
    <property type="entry name" value="DUF465"/>
    <property type="match status" value="1"/>
</dbReference>
<keyword evidence="3" id="KW-1185">Reference proteome</keyword>
<evidence type="ECO:0000313" key="2">
    <source>
        <dbReference type="EMBL" id="GGD30266.1"/>
    </source>
</evidence>
<comment type="caution">
    <text evidence="2">The sequence shown here is derived from an EMBL/GenBank/DDBJ whole genome shotgun (WGS) entry which is preliminary data.</text>
</comment>
<reference evidence="2" key="1">
    <citation type="journal article" date="2014" name="Int. J. Syst. Evol. Microbiol.">
        <title>Complete genome sequence of Corynebacterium casei LMG S-19264T (=DSM 44701T), isolated from a smear-ripened cheese.</title>
        <authorList>
            <consortium name="US DOE Joint Genome Institute (JGI-PGF)"/>
            <person name="Walter F."/>
            <person name="Albersmeier A."/>
            <person name="Kalinowski J."/>
            <person name="Ruckert C."/>
        </authorList>
    </citation>
    <scope>NUCLEOTIDE SEQUENCE</scope>
    <source>
        <strain evidence="2">CGMCC 1.15493</strain>
    </source>
</reference>
<dbReference type="RefSeq" id="WP_188853433.1">
    <property type="nucleotide sequence ID" value="NZ_BMJJ01000009.1"/>
</dbReference>
<gene>
    <name evidence="2" type="ORF">GCM10011335_36670</name>
</gene>
<feature type="coiled-coil region" evidence="1">
    <location>
        <begin position="7"/>
        <end position="55"/>
    </location>
</feature>
<proteinExistence type="predicted"/>
<reference evidence="2" key="2">
    <citation type="submission" date="2020-09" db="EMBL/GenBank/DDBJ databases">
        <authorList>
            <person name="Sun Q."/>
            <person name="Zhou Y."/>
        </authorList>
    </citation>
    <scope>NUCLEOTIDE SEQUENCE</scope>
    <source>
        <strain evidence="2">CGMCC 1.15493</strain>
    </source>
</reference>
<name>A0A917DD42_9HYPH</name>
<dbReference type="Proteomes" id="UP000613160">
    <property type="component" value="Unassembled WGS sequence"/>
</dbReference>
<dbReference type="EMBL" id="BMJJ01000009">
    <property type="protein sequence ID" value="GGD30266.1"/>
    <property type="molecule type" value="Genomic_DNA"/>
</dbReference>
<keyword evidence="1" id="KW-0175">Coiled coil</keyword>
<evidence type="ECO:0000313" key="3">
    <source>
        <dbReference type="Proteomes" id="UP000613160"/>
    </source>
</evidence>
<organism evidence="2 3">
    <name type="scientific">Aureimonas glaciei</name>
    <dbReference type="NCBI Taxonomy" id="1776957"/>
    <lineage>
        <taxon>Bacteria</taxon>
        <taxon>Pseudomonadati</taxon>
        <taxon>Pseudomonadota</taxon>
        <taxon>Alphaproteobacteria</taxon>
        <taxon>Hyphomicrobiales</taxon>
        <taxon>Aurantimonadaceae</taxon>
        <taxon>Aureimonas</taxon>
    </lineage>
</organism>
<dbReference type="InterPro" id="IPR038444">
    <property type="entry name" value="DUF465_sf"/>
</dbReference>
<accession>A0A917DD42</accession>
<dbReference type="InterPro" id="IPR007420">
    <property type="entry name" value="DUF465"/>
</dbReference>
<dbReference type="AlphaFoldDB" id="A0A917DD42"/>
<sequence length="55" mass="6341">MSLDVHIATLENRHSALESEIAAAKTKPAMDDAQIRELKRRKLQLKDELERLRNS</sequence>
<dbReference type="Gene3D" id="6.10.280.50">
    <property type="match status" value="1"/>
</dbReference>
<evidence type="ECO:0000256" key="1">
    <source>
        <dbReference type="SAM" id="Coils"/>
    </source>
</evidence>
<protein>
    <submittedName>
        <fullName evidence="2">DUF465 domain-containing protein</fullName>
    </submittedName>
</protein>